<evidence type="ECO:0000259" key="2">
    <source>
        <dbReference type="Pfam" id="PF12697"/>
    </source>
</evidence>
<dbReference type="InterPro" id="IPR000073">
    <property type="entry name" value="AB_hydrolase_1"/>
</dbReference>
<dbReference type="InterPro" id="IPR013120">
    <property type="entry name" value="FAR_NAD-bd"/>
</dbReference>
<dbReference type="Pfam" id="PF07993">
    <property type="entry name" value="NAD_binding_4"/>
    <property type="match status" value="1"/>
</dbReference>
<sequence length="614" mass="69300">MIQLKIFLTGGTGYIGRHILAELISRNHDIIVLVRSLDRFQHTLGRLHLLEAPQHVTAVIGDLSKPKLGLSANDYKRIQNSDIIIHAGGPMNIELSQIEAEQAFLNPAIELAELSEKIHMKKGLKQFIHVVGYMSPYNEQNAFHNLDAVLEKSPPYEKLKFQADSYIRKALKPLGIPLSTVNPSTVIGHSYSGITEQIGGLSILVDSVRRNLMPLVPGGKDYWLPLVHVDHVASFIVNLVQTKELASNTYYLLDPKQDSPSIRSLIRQIAMEMGVAPPFGTIPLALLKSLLRLGIGKLLGIPKESMHFLVKSEFPVTSKFEIERKNGVRTSVVPTTLPYVIADLDFRLSHPSSEHREGFVQRRRSKLISLEKENHGTPVIFLHGTFSGADCFVPIAKQLNDVNTWLVDLPGFGHSPRHHHSSLMDGYVEAVIEMIHELNRPVILIGHSFGGLIAAKVMERIDQQIRQLVLLQPVLHPIHAKYKYAGVTRSILKLISRSAFRKTLLKANDFIAYSERLDHYSNYVIHDLKSARIRSTNAMVMSALTQVQSFQLKPELWNAQKVRIHWGDRDAAHHIPERFKHFDTTFIPYGHQYPLEAPHQVAEWLRQVLDLELS</sequence>
<reference evidence="4" key="1">
    <citation type="journal article" date="2019" name="Int. J. Syst. Evol. Microbiol.">
        <title>The Global Catalogue of Microorganisms (GCM) 10K type strain sequencing project: providing services to taxonomists for standard genome sequencing and annotation.</title>
        <authorList>
            <consortium name="The Broad Institute Genomics Platform"/>
            <consortium name="The Broad Institute Genome Sequencing Center for Infectious Disease"/>
            <person name="Wu L."/>
            <person name="Ma J."/>
        </authorList>
    </citation>
    <scope>NUCLEOTIDE SEQUENCE [LARGE SCALE GENOMIC DNA]</scope>
    <source>
        <strain evidence="4">CGMCC 1.18575</strain>
    </source>
</reference>
<name>A0ABW0HYP3_9BACL</name>
<protein>
    <submittedName>
        <fullName evidence="3">Alpha/beta fold hydrolase</fullName>
    </submittedName>
</protein>
<dbReference type="RefSeq" id="WP_378136623.1">
    <property type="nucleotide sequence ID" value="NZ_JBHSMI010000029.1"/>
</dbReference>
<dbReference type="InterPro" id="IPR036291">
    <property type="entry name" value="NAD(P)-bd_dom_sf"/>
</dbReference>
<evidence type="ECO:0000259" key="1">
    <source>
        <dbReference type="Pfam" id="PF07993"/>
    </source>
</evidence>
<dbReference type="Gene3D" id="3.40.50.720">
    <property type="entry name" value="NAD(P)-binding Rossmann-like Domain"/>
    <property type="match status" value="1"/>
</dbReference>
<evidence type="ECO:0000313" key="4">
    <source>
        <dbReference type="Proteomes" id="UP001596113"/>
    </source>
</evidence>
<dbReference type="Pfam" id="PF12697">
    <property type="entry name" value="Abhydrolase_6"/>
    <property type="match status" value="1"/>
</dbReference>
<dbReference type="Proteomes" id="UP001596113">
    <property type="component" value="Unassembled WGS sequence"/>
</dbReference>
<dbReference type="GO" id="GO:0016787">
    <property type="term" value="F:hydrolase activity"/>
    <property type="evidence" value="ECO:0007669"/>
    <property type="project" value="UniProtKB-KW"/>
</dbReference>
<feature type="domain" description="Thioester reductase (TE)" evidence="1">
    <location>
        <begin position="8"/>
        <end position="236"/>
    </location>
</feature>
<keyword evidence="4" id="KW-1185">Reference proteome</keyword>
<proteinExistence type="predicted"/>
<dbReference type="InterPro" id="IPR051783">
    <property type="entry name" value="NAD(P)-dependent_oxidoreduct"/>
</dbReference>
<dbReference type="InterPro" id="IPR029058">
    <property type="entry name" value="AB_hydrolase_fold"/>
</dbReference>
<dbReference type="PANTHER" id="PTHR48079:SF6">
    <property type="entry name" value="NAD(P)-BINDING DOMAIN-CONTAINING PROTEIN-RELATED"/>
    <property type="match status" value="1"/>
</dbReference>
<evidence type="ECO:0000313" key="3">
    <source>
        <dbReference type="EMBL" id="MFC5405410.1"/>
    </source>
</evidence>
<accession>A0ABW0HYP3</accession>
<feature type="domain" description="AB hydrolase-1" evidence="2">
    <location>
        <begin position="379"/>
        <end position="603"/>
    </location>
</feature>
<dbReference type="SUPFAM" id="SSF51735">
    <property type="entry name" value="NAD(P)-binding Rossmann-fold domains"/>
    <property type="match status" value="1"/>
</dbReference>
<organism evidence="3 4">
    <name type="scientific">Cohnella soli</name>
    <dbReference type="NCBI Taxonomy" id="425005"/>
    <lineage>
        <taxon>Bacteria</taxon>
        <taxon>Bacillati</taxon>
        <taxon>Bacillota</taxon>
        <taxon>Bacilli</taxon>
        <taxon>Bacillales</taxon>
        <taxon>Paenibacillaceae</taxon>
        <taxon>Cohnella</taxon>
    </lineage>
</organism>
<comment type="caution">
    <text evidence="3">The sequence shown here is derived from an EMBL/GenBank/DDBJ whole genome shotgun (WGS) entry which is preliminary data.</text>
</comment>
<keyword evidence="3" id="KW-0378">Hydrolase</keyword>
<dbReference type="PANTHER" id="PTHR48079">
    <property type="entry name" value="PROTEIN YEEZ"/>
    <property type="match status" value="1"/>
</dbReference>
<dbReference type="EMBL" id="JBHSMI010000029">
    <property type="protein sequence ID" value="MFC5405410.1"/>
    <property type="molecule type" value="Genomic_DNA"/>
</dbReference>
<dbReference type="Gene3D" id="3.40.50.1820">
    <property type="entry name" value="alpha/beta hydrolase"/>
    <property type="match status" value="1"/>
</dbReference>
<gene>
    <name evidence="3" type="ORF">ACFPOF_21925</name>
</gene>
<dbReference type="SUPFAM" id="SSF53474">
    <property type="entry name" value="alpha/beta-Hydrolases"/>
    <property type="match status" value="1"/>
</dbReference>